<dbReference type="InterPro" id="IPR004176">
    <property type="entry name" value="Clp_R_N"/>
</dbReference>
<comment type="caution">
    <text evidence="3">The sequence shown here is derived from an EMBL/GenBank/DDBJ whole genome shotgun (WGS) entry which is preliminary data.</text>
</comment>
<reference evidence="3" key="1">
    <citation type="submission" date="2019-12" db="EMBL/GenBank/DDBJ databases">
        <authorList>
            <person name="Scholes J."/>
        </authorList>
    </citation>
    <scope>NUCLEOTIDE SEQUENCE</scope>
</reference>
<evidence type="ECO:0000259" key="2">
    <source>
        <dbReference type="PROSITE" id="PS51903"/>
    </source>
</evidence>
<dbReference type="PROSITE" id="PS51903">
    <property type="entry name" value="CLP_R"/>
    <property type="match status" value="1"/>
</dbReference>
<keyword evidence="1" id="KW-0677">Repeat</keyword>
<dbReference type="AlphaFoldDB" id="A0A9N7NLY2"/>
<sequence>MAAAAYSISAASIRPDYTQFKQVNPSNCTLAPHQNLKCRWLSIPKLSLHSSSLRHVFAQRASVNAVVTLSLPTSNPERLAATEKIPKWSSTSIMSFALAEVEARKIKSLNTDTEALLMGILIEGTNLASKFLRANGVTLFKVRDEILKLRGKPEYDVRCPEHPPLTEAAQRALDWAIDEKLKSGDDGEITTTHMLLGLWQQKESTGHKVLAALGFDDDKATELHSLISKPGFVEDW</sequence>
<dbReference type="Pfam" id="PF02861">
    <property type="entry name" value="Clp_N"/>
    <property type="match status" value="1"/>
</dbReference>
<dbReference type="SUPFAM" id="SSF81923">
    <property type="entry name" value="Double Clp-N motif"/>
    <property type="match status" value="1"/>
</dbReference>
<gene>
    <name evidence="3" type="ORF">SHERM_26844</name>
</gene>
<dbReference type="InterPro" id="IPR036628">
    <property type="entry name" value="Clp_N_dom_sf"/>
</dbReference>
<protein>
    <submittedName>
        <fullName evidence="3">Clp protease-related protein - chloroplastic</fullName>
    </submittedName>
</protein>
<evidence type="ECO:0000313" key="3">
    <source>
        <dbReference type="EMBL" id="CAA0831495.1"/>
    </source>
</evidence>
<evidence type="ECO:0000313" key="4">
    <source>
        <dbReference type="Proteomes" id="UP001153555"/>
    </source>
</evidence>
<dbReference type="EMBL" id="CACSLK010027832">
    <property type="protein sequence ID" value="CAA0831495.1"/>
    <property type="molecule type" value="Genomic_DNA"/>
</dbReference>
<keyword evidence="3" id="KW-0378">Hydrolase</keyword>
<feature type="domain" description="Clp R" evidence="2">
    <location>
        <begin position="85"/>
        <end position="230"/>
    </location>
</feature>
<name>A0A9N7NLY2_STRHE</name>
<dbReference type="InterPro" id="IPR044217">
    <property type="entry name" value="CLPT1/2"/>
</dbReference>
<dbReference type="GO" id="GO:0008233">
    <property type="term" value="F:peptidase activity"/>
    <property type="evidence" value="ECO:0007669"/>
    <property type="project" value="UniProtKB-KW"/>
</dbReference>
<keyword evidence="3" id="KW-0645">Protease</keyword>
<dbReference type="GO" id="GO:0006508">
    <property type="term" value="P:proteolysis"/>
    <property type="evidence" value="ECO:0007669"/>
    <property type="project" value="UniProtKB-KW"/>
</dbReference>
<dbReference type="Gene3D" id="1.10.1780.10">
    <property type="entry name" value="Clp, N-terminal domain"/>
    <property type="match status" value="1"/>
</dbReference>
<keyword evidence="4" id="KW-1185">Reference proteome</keyword>
<proteinExistence type="predicted"/>
<dbReference type="PANTHER" id="PTHR47016">
    <property type="entry name" value="ATP-DEPENDENT CLP PROTEASE ATP-BINDING SUBUNIT CLPT1, CHLOROPLASTIC"/>
    <property type="match status" value="1"/>
</dbReference>
<dbReference type="PANTHER" id="PTHR47016:SF4">
    <property type="entry name" value="ATP-DEPENDENT CLP PROTEASE ATP-BINDING SUBUNIT CLPT2, CHLOROPLASTIC-LIKE"/>
    <property type="match status" value="1"/>
</dbReference>
<dbReference type="Proteomes" id="UP001153555">
    <property type="component" value="Unassembled WGS sequence"/>
</dbReference>
<dbReference type="OrthoDB" id="2014724at2759"/>
<organism evidence="3 4">
    <name type="scientific">Striga hermonthica</name>
    <name type="common">Purple witchweed</name>
    <name type="synonym">Buchnera hermonthica</name>
    <dbReference type="NCBI Taxonomy" id="68872"/>
    <lineage>
        <taxon>Eukaryota</taxon>
        <taxon>Viridiplantae</taxon>
        <taxon>Streptophyta</taxon>
        <taxon>Embryophyta</taxon>
        <taxon>Tracheophyta</taxon>
        <taxon>Spermatophyta</taxon>
        <taxon>Magnoliopsida</taxon>
        <taxon>eudicotyledons</taxon>
        <taxon>Gunneridae</taxon>
        <taxon>Pentapetalae</taxon>
        <taxon>asterids</taxon>
        <taxon>lamiids</taxon>
        <taxon>Lamiales</taxon>
        <taxon>Orobanchaceae</taxon>
        <taxon>Buchnereae</taxon>
        <taxon>Striga</taxon>
    </lineage>
</organism>
<accession>A0A9N7NLY2</accession>
<evidence type="ECO:0000256" key="1">
    <source>
        <dbReference type="PROSITE-ProRule" id="PRU01251"/>
    </source>
</evidence>